<keyword evidence="2" id="KW-1185">Reference proteome</keyword>
<comment type="caution">
    <text evidence="1">The sequence shown here is derived from an EMBL/GenBank/DDBJ whole genome shotgun (WGS) entry which is preliminary data.</text>
</comment>
<organism evidence="1 2">
    <name type="scientific">Dioscorea alata</name>
    <name type="common">Purple yam</name>
    <dbReference type="NCBI Taxonomy" id="55571"/>
    <lineage>
        <taxon>Eukaryota</taxon>
        <taxon>Viridiplantae</taxon>
        <taxon>Streptophyta</taxon>
        <taxon>Embryophyta</taxon>
        <taxon>Tracheophyta</taxon>
        <taxon>Spermatophyta</taxon>
        <taxon>Magnoliopsida</taxon>
        <taxon>Liliopsida</taxon>
        <taxon>Dioscoreales</taxon>
        <taxon>Dioscoreaceae</taxon>
        <taxon>Dioscorea</taxon>
    </lineage>
</organism>
<reference evidence="2" key="1">
    <citation type="journal article" date="2022" name="Nat. Commun.">
        <title>Chromosome evolution and the genetic basis of agronomically important traits in greater yam.</title>
        <authorList>
            <person name="Bredeson J.V."/>
            <person name="Lyons J.B."/>
            <person name="Oniyinde I.O."/>
            <person name="Okereke N.R."/>
            <person name="Kolade O."/>
            <person name="Nnabue I."/>
            <person name="Nwadili C.O."/>
            <person name="Hribova E."/>
            <person name="Parker M."/>
            <person name="Nwogha J."/>
            <person name="Shu S."/>
            <person name="Carlson J."/>
            <person name="Kariba R."/>
            <person name="Muthemba S."/>
            <person name="Knop K."/>
            <person name="Barton G.J."/>
            <person name="Sherwood A.V."/>
            <person name="Lopez-Montes A."/>
            <person name="Asiedu R."/>
            <person name="Jamnadass R."/>
            <person name="Muchugi A."/>
            <person name="Goodstein D."/>
            <person name="Egesi C.N."/>
            <person name="Featherston J."/>
            <person name="Asfaw A."/>
            <person name="Simpson G.G."/>
            <person name="Dolezel J."/>
            <person name="Hendre P.S."/>
            <person name="Van Deynze A."/>
            <person name="Kumar P.L."/>
            <person name="Obidiegwu J.E."/>
            <person name="Bhattacharjee R."/>
            <person name="Rokhsar D.S."/>
        </authorList>
    </citation>
    <scope>NUCLEOTIDE SEQUENCE [LARGE SCALE GENOMIC DNA]</scope>
    <source>
        <strain evidence="2">cv. TDa95/00328</strain>
    </source>
</reference>
<protein>
    <submittedName>
        <fullName evidence="1">Protein SCAI protein</fullName>
    </submittedName>
</protein>
<accession>A0ACB7WWC2</accession>
<name>A0ACB7WWC2_DIOAL</name>
<proteinExistence type="predicted"/>
<dbReference type="Proteomes" id="UP000827976">
    <property type="component" value="Chromosome 1"/>
</dbReference>
<evidence type="ECO:0000313" key="1">
    <source>
        <dbReference type="EMBL" id="KAH7692857.1"/>
    </source>
</evidence>
<sequence length="501" mass="57722">MAANPSSIPITELFWSLLDKADRKFSLLRDLPSFSRNRNDLDFHKAFKIYTQLWKMQQEHRQKLIDAGLKRWEVGELASRIAQLYYGQYQRTSDSSFLSEAFIFYEAILSREYFRDASSSSPDPALANKQLRFLARFLIVCLLLGRRDMVSRLANQLRVVLDECKKNFQETDFKEWKHVVQEIFRFMKVDTPFINMRPLRYSFVYDSNPNSLSVSSHANRRLVLRDSILSTYHHNEVKFTELTIDTYRMVQCLEWEPCGSFSLKGGANSGHNESGPNRVNLLQDIRDPSLPPNPRKVILYRPSITHYLMVLVELEIIHGAEKGETIAMLLSPISQLIGTDFAPDSVRHQHGSYFTLFLTAPLQAFCLLVNISGMNLDKDTYNKAEKLLSSSLSEWESTLLTSASLHPVWVEALGDPFLRRLLLRYIFCRTVYALYAKTFRREEFLPACLPHLPDSVLPEETISQTAVLRLANMFNVKDYFAFSDGIAASELDENESTTDEC</sequence>
<dbReference type="EMBL" id="CM037011">
    <property type="protein sequence ID" value="KAH7692857.1"/>
    <property type="molecule type" value="Genomic_DNA"/>
</dbReference>
<evidence type="ECO:0000313" key="2">
    <source>
        <dbReference type="Proteomes" id="UP000827976"/>
    </source>
</evidence>
<gene>
    <name evidence="1" type="ORF">IHE45_01G093200</name>
</gene>